<protein>
    <submittedName>
        <fullName evidence="2">Uncharacterized protein</fullName>
    </submittedName>
</protein>
<evidence type="ECO:0000313" key="2">
    <source>
        <dbReference type="EMBL" id="EMD21994.1"/>
    </source>
</evidence>
<dbReference type="EMBL" id="ANMG01000108">
    <property type="protein sequence ID" value="EMD21994.1"/>
    <property type="molecule type" value="Genomic_DNA"/>
</dbReference>
<feature type="region of interest" description="Disordered" evidence="1">
    <location>
        <begin position="29"/>
        <end position="51"/>
    </location>
</feature>
<feature type="region of interest" description="Disordered" evidence="1">
    <location>
        <begin position="119"/>
        <end position="322"/>
    </location>
</feature>
<evidence type="ECO:0000256" key="1">
    <source>
        <dbReference type="SAM" id="MobiDB-lite"/>
    </source>
</evidence>
<comment type="caution">
    <text evidence="2">The sequence shown here is derived from an EMBL/GenBank/DDBJ whole genome shotgun (WGS) entry which is preliminary data.</text>
</comment>
<evidence type="ECO:0000313" key="3">
    <source>
        <dbReference type="Proteomes" id="UP000014137"/>
    </source>
</evidence>
<dbReference type="AlphaFoldDB" id="M2NIR3"/>
<dbReference type="Proteomes" id="UP000014137">
    <property type="component" value="Unassembled WGS sequence"/>
</dbReference>
<dbReference type="PATRIC" id="fig|1238180.3.peg.8296"/>
<gene>
    <name evidence="2" type="ORF">C791_0564</name>
</gene>
<sequence>MGAVPLVVVPLSVGLVGLPPSLPVWWPGDGSDRGVGEPPPSPPCVRGELPPSPVWLGEPPLSARVCGAGDPASGVWLGEPPVSARVCGAGDPASGVWLGEPPLSARVCGAGEPPSGVWLGEPPVSARFGVGEPPSGVRCGVPESPGEPPSDRVCGAGVSERAALGEPPPPSGVPPEPLSEVDGPSPSPVRPGEPPSERVCEPPPSLVDDEPPPSPPRVVLDGESPPESPWRDPPESPFEPESPEPSPERPESPEPPESPSEPFEPLEPSPELFEPSPEPLPDPSPEPSPEPLPEPSPSGPSPDPEPAPPPSGPPDPPRPPRWTKPPVLMFRVLITSRPVTLPAILPKILMIFSKTSASLPSSGETRRIASQSSLSLSAILAAHSAIAVTACATTTGVPKPRENTVSMTQEMSLPTASAISWRMNSRTNETISPKIITTVLIAPATVAAPLIASACSAACLRYWSAASPVQPVVPFLTAFENSTWVSSSFLATLPQVSEYDWMTGGSPATASSMSFSGCMCSIRNDATDDIR</sequence>
<reference evidence="2 3" key="1">
    <citation type="submission" date="2012-10" db="EMBL/GenBank/DDBJ databases">
        <title>Genome assembly of Amycolatopsis azurea DSM 43854.</title>
        <authorList>
            <person name="Khatri I."/>
            <person name="Kaur I."/>
            <person name="Subramanian S."/>
            <person name="Mayilraj S."/>
        </authorList>
    </citation>
    <scope>NUCLEOTIDE SEQUENCE [LARGE SCALE GENOMIC DNA]</scope>
    <source>
        <strain evidence="2 3">DSM 43854</strain>
    </source>
</reference>
<feature type="compositionally biased region" description="Pro residues" evidence="1">
    <location>
        <begin position="166"/>
        <end position="177"/>
    </location>
</feature>
<organism evidence="2 3">
    <name type="scientific">Amycolatopsis azurea DSM 43854</name>
    <dbReference type="NCBI Taxonomy" id="1238180"/>
    <lineage>
        <taxon>Bacteria</taxon>
        <taxon>Bacillati</taxon>
        <taxon>Actinomycetota</taxon>
        <taxon>Actinomycetes</taxon>
        <taxon>Pseudonocardiales</taxon>
        <taxon>Pseudonocardiaceae</taxon>
        <taxon>Amycolatopsis</taxon>
    </lineage>
</organism>
<proteinExistence type="predicted"/>
<feature type="compositionally biased region" description="Pro residues" evidence="1">
    <location>
        <begin position="276"/>
        <end position="322"/>
    </location>
</feature>
<name>M2NIR3_9PSEU</name>
<feature type="compositionally biased region" description="Pro residues" evidence="1">
    <location>
        <begin position="185"/>
        <end position="194"/>
    </location>
</feature>
<accession>M2NIR3</accession>